<gene>
    <name evidence="2" type="ORF">Tco_0629060</name>
</gene>
<evidence type="ECO:0000313" key="3">
    <source>
        <dbReference type="Proteomes" id="UP001151760"/>
    </source>
</evidence>
<dbReference type="EMBL" id="BQNB010008885">
    <property type="protein sequence ID" value="GJS55698.1"/>
    <property type="molecule type" value="Genomic_DNA"/>
</dbReference>
<reference evidence="2" key="1">
    <citation type="journal article" date="2022" name="Int. J. Mol. Sci.">
        <title>Draft Genome of Tanacetum Coccineum: Genomic Comparison of Closely Related Tanacetum-Family Plants.</title>
        <authorList>
            <person name="Yamashiro T."/>
            <person name="Shiraishi A."/>
            <person name="Nakayama K."/>
            <person name="Satake H."/>
        </authorList>
    </citation>
    <scope>NUCLEOTIDE SEQUENCE</scope>
</reference>
<sequence length="130" mass="15123">MFLSSTSVLSSTSWNEPESMSSGMAFYHVVADYEAEEDARILDSDVTRSIKRRQALYETRTELETRQKEGLENGSNKYTEMNESRFRKAKQIHMQTEKANVDRGDSDRHMQTEQIQTRQIQANISNEEHI</sequence>
<protein>
    <submittedName>
        <fullName evidence="2">Uncharacterized protein</fullName>
    </submittedName>
</protein>
<dbReference type="Proteomes" id="UP001151760">
    <property type="component" value="Unassembled WGS sequence"/>
</dbReference>
<name>A0ABQ4WSC2_9ASTR</name>
<accession>A0ABQ4WSC2</accession>
<feature type="compositionally biased region" description="Basic and acidic residues" evidence="1">
    <location>
        <begin position="95"/>
        <end position="111"/>
    </location>
</feature>
<evidence type="ECO:0000313" key="2">
    <source>
        <dbReference type="EMBL" id="GJS55698.1"/>
    </source>
</evidence>
<evidence type="ECO:0000256" key="1">
    <source>
        <dbReference type="SAM" id="MobiDB-lite"/>
    </source>
</evidence>
<feature type="compositionally biased region" description="Polar residues" evidence="1">
    <location>
        <begin position="112"/>
        <end position="130"/>
    </location>
</feature>
<reference evidence="2" key="2">
    <citation type="submission" date="2022-01" db="EMBL/GenBank/DDBJ databases">
        <authorList>
            <person name="Yamashiro T."/>
            <person name="Shiraishi A."/>
            <person name="Satake H."/>
            <person name="Nakayama K."/>
        </authorList>
    </citation>
    <scope>NUCLEOTIDE SEQUENCE</scope>
</reference>
<organism evidence="2 3">
    <name type="scientific">Tanacetum coccineum</name>
    <dbReference type="NCBI Taxonomy" id="301880"/>
    <lineage>
        <taxon>Eukaryota</taxon>
        <taxon>Viridiplantae</taxon>
        <taxon>Streptophyta</taxon>
        <taxon>Embryophyta</taxon>
        <taxon>Tracheophyta</taxon>
        <taxon>Spermatophyta</taxon>
        <taxon>Magnoliopsida</taxon>
        <taxon>eudicotyledons</taxon>
        <taxon>Gunneridae</taxon>
        <taxon>Pentapetalae</taxon>
        <taxon>asterids</taxon>
        <taxon>campanulids</taxon>
        <taxon>Asterales</taxon>
        <taxon>Asteraceae</taxon>
        <taxon>Asteroideae</taxon>
        <taxon>Anthemideae</taxon>
        <taxon>Anthemidinae</taxon>
        <taxon>Tanacetum</taxon>
    </lineage>
</organism>
<keyword evidence="3" id="KW-1185">Reference proteome</keyword>
<proteinExistence type="predicted"/>
<comment type="caution">
    <text evidence="2">The sequence shown here is derived from an EMBL/GenBank/DDBJ whole genome shotgun (WGS) entry which is preliminary data.</text>
</comment>
<feature type="region of interest" description="Disordered" evidence="1">
    <location>
        <begin position="95"/>
        <end position="130"/>
    </location>
</feature>